<dbReference type="Gene3D" id="2.120.10.80">
    <property type="entry name" value="Kelch-type beta propeller"/>
    <property type="match status" value="2"/>
</dbReference>
<evidence type="ECO:0000256" key="1">
    <source>
        <dbReference type="ARBA" id="ARBA00022441"/>
    </source>
</evidence>
<evidence type="ECO:0000256" key="2">
    <source>
        <dbReference type="ARBA" id="ARBA00022737"/>
    </source>
</evidence>
<feature type="chain" id="PRO_5045477323" description="Galactose oxidase" evidence="4">
    <location>
        <begin position="21"/>
        <end position="420"/>
    </location>
</feature>
<dbReference type="SUPFAM" id="SSF117281">
    <property type="entry name" value="Kelch motif"/>
    <property type="match status" value="2"/>
</dbReference>
<keyword evidence="1" id="KW-0880">Kelch repeat</keyword>
<feature type="compositionally biased region" description="Polar residues" evidence="3">
    <location>
        <begin position="357"/>
        <end position="376"/>
    </location>
</feature>
<gene>
    <name evidence="5" type="ORF">J3Q64DRAFT_1724755</name>
</gene>
<dbReference type="Pfam" id="PF24681">
    <property type="entry name" value="Kelch_KLHDC2_KLHL20_DRC7"/>
    <property type="match status" value="1"/>
</dbReference>
<evidence type="ECO:0008006" key="7">
    <source>
        <dbReference type="Google" id="ProtNLM"/>
    </source>
</evidence>
<dbReference type="PANTHER" id="PTHR46093:SF18">
    <property type="entry name" value="FIBRONECTIN TYPE-III DOMAIN-CONTAINING PROTEIN"/>
    <property type="match status" value="1"/>
</dbReference>
<evidence type="ECO:0000313" key="6">
    <source>
        <dbReference type="Proteomes" id="UP001448207"/>
    </source>
</evidence>
<sequence>MMRSIFSAIIFLVLTRVVYAIDPRWGQGCTYIDRTEQIYCFGGEPFSENSQQILVYALNITGNSVLDLSEPQWTDIPGDPNGIRPSAASRFTFTGFPGTDTFYIQGGIVCTSCNYNSGFKYSVSSNQWNQTNKNKPVVDASSALVNDILYSFGGQTSPLTGYDQSNTTYRNTVYYINAKTGADGPSVKPQNETQLPPFTWASSMVYSYVYRSLFIFGGKQLSATEVTASMSDITVVSPQTGVYSKWKNIRSTSGSLPPARWGHSTIIDSSNRTVVMFGGCNDSGKAMNDLWLFNLDDAVWSPQETTGTPPTPRCRHSVVVLGKYMLVLFGGNDGTFNSDINVALDMTTWKWTNAPTNILPSDSSPPIDFPNSSSPQGSEGINEGGDSSSNISGGAIAGIVIGSIVGEDSSSLCLRNETDI</sequence>
<reference evidence="5 6" key="1">
    <citation type="submission" date="2024-04" db="EMBL/GenBank/DDBJ databases">
        <title>Symmetric and asymmetric DNA N6-adenine methylation regulates different biological responses in Mucorales.</title>
        <authorList>
            <consortium name="Lawrence Berkeley National Laboratory"/>
            <person name="Lax C."/>
            <person name="Mondo S.J."/>
            <person name="Osorio-Concepcion M."/>
            <person name="Muszewska A."/>
            <person name="Corrochano-Luque M."/>
            <person name="Gutierrez G."/>
            <person name="Riley R."/>
            <person name="Lipzen A."/>
            <person name="Guo J."/>
            <person name="Hundley H."/>
            <person name="Amirebrahimi M."/>
            <person name="Ng V."/>
            <person name="Lorenzo-Gutierrez D."/>
            <person name="Binder U."/>
            <person name="Yang J."/>
            <person name="Song Y."/>
            <person name="Canovas D."/>
            <person name="Navarro E."/>
            <person name="Freitag M."/>
            <person name="Gabaldon T."/>
            <person name="Grigoriev I.V."/>
            <person name="Corrochano L.M."/>
            <person name="Nicolas F.E."/>
            <person name="Garre V."/>
        </authorList>
    </citation>
    <scope>NUCLEOTIDE SEQUENCE [LARGE SCALE GENOMIC DNA]</scope>
    <source>
        <strain evidence="5 6">L51</strain>
    </source>
</reference>
<dbReference type="Proteomes" id="UP001448207">
    <property type="component" value="Unassembled WGS sequence"/>
</dbReference>
<comment type="caution">
    <text evidence="5">The sequence shown here is derived from an EMBL/GenBank/DDBJ whole genome shotgun (WGS) entry which is preliminary data.</text>
</comment>
<evidence type="ECO:0000256" key="4">
    <source>
        <dbReference type="SAM" id="SignalP"/>
    </source>
</evidence>
<evidence type="ECO:0000256" key="3">
    <source>
        <dbReference type="SAM" id="MobiDB-lite"/>
    </source>
</evidence>
<evidence type="ECO:0000313" key="5">
    <source>
        <dbReference type="EMBL" id="KAL0091666.1"/>
    </source>
</evidence>
<feature type="compositionally biased region" description="Low complexity" evidence="3">
    <location>
        <begin position="377"/>
        <end position="388"/>
    </location>
</feature>
<name>A0ABR3B7Y9_PHYBL</name>
<dbReference type="InterPro" id="IPR015915">
    <property type="entry name" value="Kelch-typ_b-propeller"/>
</dbReference>
<proteinExistence type="predicted"/>
<dbReference type="PANTHER" id="PTHR46093">
    <property type="entry name" value="ACYL-COA-BINDING DOMAIN-CONTAINING PROTEIN 5"/>
    <property type="match status" value="1"/>
</dbReference>
<keyword evidence="4" id="KW-0732">Signal</keyword>
<keyword evidence="2" id="KW-0677">Repeat</keyword>
<feature type="region of interest" description="Disordered" evidence="3">
    <location>
        <begin position="357"/>
        <end position="388"/>
    </location>
</feature>
<feature type="signal peptide" evidence="4">
    <location>
        <begin position="1"/>
        <end position="20"/>
    </location>
</feature>
<organism evidence="5 6">
    <name type="scientific">Phycomyces blakesleeanus</name>
    <dbReference type="NCBI Taxonomy" id="4837"/>
    <lineage>
        <taxon>Eukaryota</taxon>
        <taxon>Fungi</taxon>
        <taxon>Fungi incertae sedis</taxon>
        <taxon>Mucoromycota</taxon>
        <taxon>Mucoromycotina</taxon>
        <taxon>Mucoromycetes</taxon>
        <taxon>Mucorales</taxon>
        <taxon>Phycomycetaceae</taxon>
        <taxon>Phycomyces</taxon>
    </lineage>
</organism>
<protein>
    <recommendedName>
        <fullName evidence="7">Galactose oxidase</fullName>
    </recommendedName>
</protein>
<accession>A0ABR3B7Y9</accession>
<keyword evidence="6" id="KW-1185">Reference proteome</keyword>
<dbReference type="EMBL" id="JBCLYO010000003">
    <property type="protein sequence ID" value="KAL0091666.1"/>
    <property type="molecule type" value="Genomic_DNA"/>
</dbReference>